<proteinExistence type="predicted"/>
<accession>A0A0E9QAA0</accession>
<protein>
    <submittedName>
        <fullName evidence="1">Uncharacterized protein</fullName>
    </submittedName>
</protein>
<evidence type="ECO:0000313" key="1">
    <source>
        <dbReference type="EMBL" id="JAH13781.1"/>
    </source>
</evidence>
<dbReference type="EMBL" id="GBXM01094796">
    <property type="protein sequence ID" value="JAH13781.1"/>
    <property type="molecule type" value="Transcribed_RNA"/>
</dbReference>
<reference evidence="1" key="1">
    <citation type="submission" date="2014-11" db="EMBL/GenBank/DDBJ databases">
        <authorList>
            <person name="Amaro Gonzalez C."/>
        </authorList>
    </citation>
    <scope>NUCLEOTIDE SEQUENCE</scope>
</reference>
<dbReference type="AlphaFoldDB" id="A0A0E9QAA0"/>
<name>A0A0E9QAA0_ANGAN</name>
<dbReference type="EMBL" id="GBXM01099490">
    <property type="protein sequence ID" value="JAH09087.1"/>
    <property type="molecule type" value="Transcribed_RNA"/>
</dbReference>
<organism evidence="1">
    <name type="scientific">Anguilla anguilla</name>
    <name type="common">European freshwater eel</name>
    <name type="synonym">Muraena anguilla</name>
    <dbReference type="NCBI Taxonomy" id="7936"/>
    <lineage>
        <taxon>Eukaryota</taxon>
        <taxon>Metazoa</taxon>
        <taxon>Chordata</taxon>
        <taxon>Craniata</taxon>
        <taxon>Vertebrata</taxon>
        <taxon>Euteleostomi</taxon>
        <taxon>Actinopterygii</taxon>
        <taxon>Neopterygii</taxon>
        <taxon>Teleostei</taxon>
        <taxon>Anguilliformes</taxon>
        <taxon>Anguillidae</taxon>
        <taxon>Anguilla</taxon>
    </lineage>
</organism>
<sequence>MQGREQVFAPSLYYCRSVTLNGFHIFRQIAITFSHG</sequence>
<reference evidence="1" key="2">
    <citation type="journal article" date="2015" name="Fish Shellfish Immunol.">
        <title>Early steps in the European eel (Anguilla anguilla)-Vibrio vulnificus interaction in the gills: Role of the RtxA13 toxin.</title>
        <authorList>
            <person name="Callol A."/>
            <person name="Pajuelo D."/>
            <person name="Ebbesson L."/>
            <person name="Teles M."/>
            <person name="MacKenzie S."/>
            <person name="Amaro C."/>
        </authorList>
    </citation>
    <scope>NUCLEOTIDE SEQUENCE</scope>
</reference>